<protein>
    <submittedName>
        <fullName evidence="1">Uncharacterized protein</fullName>
    </submittedName>
</protein>
<comment type="caution">
    <text evidence="1">The sequence shown here is derived from an EMBL/GenBank/DDBJ whole genome shotgun (WGS) entry which is preliminary data.</text>
</comment>
<evidence type="ECO:0000313" key="2">
    <source>
        <dbReference type="Proteomes" id="UP001172680"/>
    </source>
</evidence>
<name>A0ACC2Z5D5_9PEZI</name>
<gene>
    <name evidence="1" type="ORF">H2199_004460</name>
</gene>
<organism evidence="1 2">
    <name type="scientific">Coniosporium tulheliwenetii</name>
    <dbReference type="NCBI Taxonomy" id="3383036"/>
    <lineage>
        <taxon>Eukaryota</taxon>
        <taxon>Fungi</taxon>
        <taxon>Dikarya</taxon>
        <taxon>Ascomycota</taxon>
        <taxon>Pezizomycotina</taxon>
        <taxon>Dothideomycetes</taxon>
        <taxon>Dothideomycetes incertae sedis</taxon>
        <taxon>Coniosporium</taxon>
    </lineage>
</organism>
<evidence type="ECO:0000313" key="1">
    <source>
        <dbReference type="EMBL" id="KAJ9642938.1"/>
    </source>
</evidence>
<keyword evidence="2" id="KW-1185">Reference proteome</keyword>
<dbReference type="EMBL" id="JAPDRP010000012">
    <property type="protein sequence ID" value="KAJ9642938.1"/>
    <property type="molecule type" value="Genomic_DNA"/>
</dbReference>
<proteinExistence type="predicted"/>
<accession>A0ACC2Z5D5</accession>
<reference evidence="1" key="1">
    <citation type="submission" date="2022-10" db="EMBL/GenBank/DDBJ databases">
        <title>Culturing micro-colonial fungi from biological soil crusts in the Mojave desert and describing Neophaeococcomyces mojavensis, and introducing the new genera and species Taxawa tesnikishii.</title>
        <authorList>
            <person name="Kurbessoian T."/>
            <person name="Stajich J.E."/>
        </authorList>
    </citation>
    <scope>NUCLEOTIDE SEQUENCE</scope>
    <source>
        <strain evidence="1">JES_115</strain>
    </source>
</reference>
<sequence>MASIVIEHLLRSFPDNDIAVAYVYYVYKEQHKAEHLVAALLKQLVEQLPTLPEAVQELYKHHKKHNTLPTLEDLSEVLHPVASSFSQVFVVIDALDECREEDDIRTKLLGSIKEIILFTNTLVTSRPIPAIENAFEKEPREEIRAINEDITTCLEAKMMKSWLSYQVSAQPSLRAEIVRKVVARAIWISNQDLESRLAEYPLLPYSAEYWADHAREDIEESILNLAVDFLAHEPKVTNAIQAASNWSDSIVFMPRLTPPPPEYSQHFKKGITDLRVAAFCGLLRSSRCPGDHGADVDARDETGMTALREVCLEKHGVVAQPLLAAGVNTNAQSKWRETALYLASSEGHEDVVRLLLDRGANVNARAQLGGTALHAGSTQGHEKVVRLLLEKGADIDAKNAAGNTALQDACWHRRLKIVQLLLDNGANVNTTNFVVRIILQLAFNNSHQEILQMLLEHGADARQLTKDTSPL</sequence>
<dbReference type="Proteomes" id="UP001172680">
    <property type="component" value="Unassembled WGS sequence"/>
</dbReference>